<protein>
    <submittedName>
        <fullName evidence="1">Uncharacterized protein</fullName>
    </submittedName>
</protein>
<evidence type="ECO:0000313" key="2">
    <source>
        <dbReference type="Proteomes" id="UP001164743"/>
    </source>
</evidence>
<dbReference type="GeneID" id="77812616"/>
<dbReference type="EMBL" id="CP110428">
    <property type="protein sequence ID" value="WAQ87401.1"/>
    <property type="molecule type" value="Genomic_DNA"/>
</dbReference>
<organism evidence="1 2">
    <name type="scientific">Puccinia triticina</name>
    <dbReference type="NCBI Taxonomy" id="208348"/>
    <lineage>
        <taxon>Eukaryota</taxon>
        <taxon>Fungi</taxon>
        <taxon>Dikarya</taxon>
        <taxon>Basidiomycota</taxon>
        <taxon>Pucciniomycotina</taxon>
        <taxon>Pucciniomycetes</taxon>
        <taxon>Pucciniales</taxon>
        <taxon>Pucciniaceae</taxon>
        <taxon>Puccinia</taxon>
    </lineage>
</organism>
<keyword evidence="2" id="KW-1185">Reference proteome</keyword>
<sequence length="178" mass="19848">MCLVASCSGSSVATSLSMSHQCPPRDYQSPFNPLPLTLAAELKDRIVKKGGAKAHTKTNLLRQRKEIPKSTYMENHELHNPPLFLCPPHLPPPCSTKLSPQSTSHSFNQKINATMFCNLSVRFMACVLLHTTVCWSLQAWRNQCRWRDQIDWNDQVFILTGGSNGRGKGLGETLPSNT</sequence>
<gene>
    <name evidence="1" type="ORF">PtA15_8A305</name>
</gene>
<reference evidence="1" key="1">
    <citation type="submission" date="2022-10" db="EMBL/GenBank/DDBJ databases">
        <title>Puccinia triticina Genome sequencing and assembly.</title>
        <authorList>
            <person name="Li C."/>
        </authorList>
    </citation>
    <scope>NUCLEOTIDE SEQUENCE</scope>
    <source>
        <strain evidence="1">Pt15</strain>
    </source>
</reference>
<accession>A0ABY7CTE3</accession>
<proteinExistence type="predicted"/>
<dbReference type="RefSeq" id="XP_053022956.1">
    <property type="nucleotide sequence ID" value="XM_053171721.1"/>
</dbReference>
<dbReference type="Proteomes" id="UP001164743">
    <property type="component" value="Chromosome 8A"/>
</dbReference>
<evidence type="ECO:0000313" key="1">
    <source>
        <dbReference type="EMBL" id="WAQ87401.1"/>
    </source>
</evidence>
<name>A0ABY7CTE3_9BASI</name>